<dbReference type="RefSeq" id="WP_194700741.1">
    <property type="nucleotide sequence ID" value="NZ_JADKNH010000003.1"/>
</dbReference>
<comment type="similarity">
    <text evidence="1">Belongs to the sigma-70 factor family. ECF subfamily.</text>
</comment>
<dbReference type="Pfam" id="PF08281">
    <property type="entry name" value="Sigma70_r4_2"/>
    <property type="match status" value="1"/>
</dbReference>
<dbReference type="InterPro" id="IPR039425">
    <property type="entry name" value="RNA_pol_sigma-70-like"/>
</dbReference>
<evidence type="ECO:0000313" key="8">
    <source>
        <dbReference type="Proteomes" id="UP000614200"/>
    </source>
</evidence>
<dbReference type="InterPro" id="IPR007627">
    <property type="entry name" value="RNA_pol_sigma70_r2"/>
</dbReference>
<comment type="caution">
    <text evidence="7">The sequence shown here is derived from an EMBL/GenBank/DDBJ whole genome shotgun (WGS) entry which is preliminary data.</text>
</comment>
<dbReference type="InterPro" id="IPR013324">
    <property type="entry name" value="RNA_pol_sigma_r3/r4-like"/>
</dbReference>
<evidence type="ECO:0000313" key="7">
    <source>
        <dbReference type="EMBL" id="MBF4692493.1"/>
    </source>
</evidence>
<dbReference type="SUPFAM" id="SSF88946">
    <property type="entry name" value="Sigma2 domain of RNA polymerase sigma factors"/>
    <property type="match status" value="1"/>
</dbReference>
<dbReference type="InterPro" id="IPR013325">
    <property type="entry name" value="RNA_pol_sigma_r2"/>
</dbReference>
<keyword evidence="8" id="KW-1185">Reference proteome</keyword>
<dbReference type="SUPFAM" id="SSF88659">
    <property type="entry name" value="Sigma3 and sigma4 domains of RNA polymerase sigma factors"/>
    <property type="match status" value="1"/>
</dbReference>
<name>A0ABR9ZQS2_9FIRM</name>
<dbReference type="Proteomes" id="UP000614200">
    <property type="component" value="Unassembled WGS sequence"/>
</dbReference>
<feature type="domain" description="RNA polymerase sigma factor 70 region 4 type 2" evidence="6">
    <location>
        <begin position="115"/>
        <end position="163"/>
    </location>
</feature>
<dbReference type="Gene3D" id="1.10.10.10">
    <property type="entry name" value="Winged helix-like DNA-binding domain superfamily/Winged helix DNA-binding domain"/>
    <property type="match status" value="1"/>
</dbReference>
<dbReference type="PANTHER" id="PTHR43133">
    <property type="entry name" value="RNA POLYMERASE ECF-TYPE SIGMA FACTO"/>
    <property type="match status" value="1"/>
</dbReference>
<dbReference type="Pfam" id="PF04542">
    <property type="entry name" value="Sigma70_r2"/>
    <property type="match status" value="1"/>
</dbReference>
<feature type="domain" description="RNA polymerase sigma-70 region 2" evidence="5">
    <location>
        <begin position="9"/>
        <end position="76"/>
    </location>
</feature>
<sequence>MEIKDITQLINDHGKDIYNFCRHLTKDKEEADELYQDTFLKALELCDKIDQENNPKSYLLSIAAKLWRNRRRKFAWRKRIVNMEHYRDDVDFEPSLSDLVLTPEDHLMEKENLKMVIRAVNHLKEEYRVPMYLCYAAEIPLKEISRILKLPEGTVKSRLYKGRHEVKQYLEVNGYGR</sequence>
<evidence type="ECO:0000256" key="3">
    <source>
        <dbReference type="ARBA" id="ARBA00023082"/>
    </source>
</evidence>
<evidence type="ECO:0000256" key="1">
    <source>
        <dbReference type="ARBA" id="ARBA00010641"/>
    </source>
</evidence>
<dbReference type="InterPro" id="IPR036388">
    <property type="entry name" value="WH-like_DNA-bd_sf"/>
</dbReference>
<evidence type="ECO:0000256" key="2">
    <source>
        <dbReference type="ARBA" id="ARBA00023015"/>
    </source>
</evidence>
<gene>
    <name evidence="7" type="ORF">ISU02_05160</name>
</gene>
<reference evidence="7 8" key="1">
    <citation type="submission" date="2020-11" db="EMBL/GenBank/DDBJ databases">
        <title>Fusibacter basophilias sp. nov.</title>
        <authorList>
            <person name="Qiu D."/>
        </authorList>
    </citation>
    <scope>NUCLEOTIDE SEQUENCE [LARGE SCALE GENOMIC DNA]</scope>
    <source>
        <strain evidence="7 8">Q10-2</strain>
    </source>
</reference>
<keyword evidence="4" id="KW-0804">Transcription</keyword>
<dbReference type="EMBL" id="JADKNH010000003">
    <property type="protein sequence ID" value="MBF4692493.1"/>
    <property type="molecule type" value="Genomic_DNA"/>
</dbReference>
<protein>
    <submittedName>
        <fullName evidence="7">RNA polymerase sigma factor</fullName>
    </submittedName>
</protein>
<evidence type="ECO:0000259" key="5">
    <source>
        <dbReference type="Pfam" id="PF04542"/>
    </source>
</evidence>
<evidence type="ECO:0000256" key="4">
    <source>
        <dbReference type="ARBA" id="ARBA00023163"/>
    </source>
</evidence>
<accession>A0ABR9ZQS2</accession>
<dbReference type="Gene3D" id="1.10.1740.10">
    <property type="match status" value="1"/>
</dbReference>
<keyword evidence="2" id="KW-0805">Transcription regulation</keyword>
<evidence type="ECO:0000259" key="6">
    <source>
        <dbReference type="Pfam" id="PF08281"/>
    </source>
</evidence>
<dbReference type="PANTHER" id="PTHR43133:SF60">
    <property type="entry name" value="RNA POLYMERASE SIGMA FACTOR SIGV"/>
    <property type="match status" value="1"/>
</dbReference>
<keyword evidence="3" id="KW-0731">Sigma factor</keyword>
<proteinExistence type="inferred from homology"/>
<dbReference type="NCBIfam" id="TIGR02937">
    <property type="entry name" value="sigma70-ECF"/>
    <property type="match status" value="1"/>
</dbReference>
<dbReference type="InterPro" id="IPR014284">
    <property type="entry name" value="RNA_pol_sigma-70_dom"/>
</dbReference>
<dbReference type="InterPro" id="IPR013249">
    <property type="entry name" value="RNA_pol_sigma70_r4_t2"/>
</dbReference>
<organism evidence="7 8">
    <name type="scientific">Fusibacter ferrireducens</name>
    <dbReference type="NCBI Taxonomy" id="2785058"/>
    <lineage>
        <taxon>Bacteria</taxon>
        <taxon>Bacillati</taxon>
        <taxon>Bacillota</taxon>
        <taxon>Clostridia</taxon>
        <taxon>Eubacteriales</taxon>
        <taxon>Eubacteriales Family XII. Incertae Sedis</taxon>
        <taxon>Fusibacter</taxon>
    </lineage>
</organism>